<keyword evidence="4 9" id="KW-0645">Protease</keyword>
<dbReference type="EMBL" id="VTEG01000017">
    <property type="protein sequence ID" value="TYR97693.1"/>
    <property type="molecule type" value="Genomic_DNA"/>
</dbReference>
<evidence type="ECO:0000259" key="13">
    <source>
        <dbReference type="Pfam" id="PF02225"/>
    </source>
</evidence>
<keyword evidence="5 11" id="KW-0732">Signal</keyword>
<dbReference type="GO" id="GO:0006508">
    <property type="term" value="P:proteolysis"/>
    <property type="evidence" value="ECO:0007669"/>
    <property type="project" value="UniProtKB-KW"/>
</dbReference>
<dbReference type="InterPro" id="IPR023828">
    <property type="entry name" value="Peptidase_S8_Ser-AS"/>
</dbReference>
<dbReference type="PRINTS" id="PR00723">
    <property type="entry name" value="SUBTILISIN"/>
</dbReference>
<feature type="domain" description="PA" evidence="13">
    <location>
        <begin position="350"/>
        <end position="410"/>
    </location>
</feature>
<dbReference type="Gene3D" id="3.40.50.200">
    <property type="entry name" value="Peptidase S8/S53 domain"/>
    <property type="match status" value="1"/>
</dbReference>
<evidence type="ECO:0000256" key="5">
    <source>
        <dbReference type="ARBA" id="ARBA00022729"/>
    </source>
</evidence>
<dbReference type="Pfam" id="PF02225">
    <property type="entry name" value="PA"/>
    <property type="match status" value="1"/>
</dbReference>
<proteinExistence type="inferred from homology"/>
<gene>
    <name evidence="14" type="ORF">FZC84_17755</name>
</gene>
<feature type="active site" description="Charge relay system" evidence="8 9">
    <location>
        <position position="186"/>
    </location>
</feature>
<evidence type="ECO:0000256" key="8">
    <source>
        <dbReference type="PIRSR" id="PIRSR615500-1"/>
    </source>
</evidence>
<dbReference type="InterPro" id="IPR023827">
    <property type="entry name" value="Peptidase_S8_Asp-AS"/>
</dbReference>
<evidence type="ECO:0000256" key="1">
    <source>
        <dbReference type="ARBA" id="ARBA00011073"/>
    </source>
</evidence>
<evidence type="ECO:0000313" key="15">
    <source>
        <dbReference type="Proteomes" id="UP000325182"/>
    </source>
</evidence>
<dbReference type="InterPro" id="IPR022398">
    <property type="entry name" value="Peptidase_S8_His-AS"/>
</dbReference>
<evidence type="ECO:0000256" key="6">
    <source>
        <dbReference type="ARBA" id="ARBA00022801"/>
    </source>
</evidence>
<evidence type="ECO:0000256" key="10">
    <source>
        <dbReference type="RuleBase" id="RU003355"/>
    </source>
</evidence>
<dbReference type="PANTHER" id="PTHR43806:SF65">
    <property type="entry name" value="SERINE PROTEASE APRX"/>
    <property type="match status" value="1"/>
</dbReference>
<keyword evidence="7 9" id="KW-0720">Serine protease</keyword>
<evidence type="ECO:0000256" key="11">
    <source>
        <dbReference type="SAM" id="SignalP"/>
    </source>
</evidence>
<dbReference type="InterPro" id="IPR050131">
    <property type="entry name" value="Peptidase_S8_subtilisin-like"/>
</dbReference>
<evidence type="ECO:0000256" key="3">
    <source>
        <dbReference type="ARBA" id="ARBA00022525"/>
    </source>
</evidence>
<keyword evidence="3" id="KW-0964">Secreted</keyword>
<organism evidence="14 15">
    <name type="scientific">Rossellomorea vietnamensis</name>
    <dbReference type="NCBI Taxonomy" id="218284"/>
    <lineage>
        <taxon>Bacteria</taxon>
        <taxon>Bacillati</taxon>
        <taxon>Bacillota</taxon>
        <taxon>Bacilli</taxon>
        <taxon>Bacillales</taxon>
        <taxon>Bacillaceae</taxon>
        <taxon>Rossellomorea</taxon>
    </lineage>
</organism>
<protein>
    <submittedName>
        <fullName evidence="14">S8 family serine peptidase</fullName>
    </submittedName>
</protein>
<dbReference type="AlphaFoldDB" id="A0A5D4M8L0"/>
<dbReference type="InterPro" id="IPR003137">
    <property type="entry name" value="PA_domain"/>
</dbReference>
<evidence type="ECO:0000256" key="7">
    <source>
        <dbReference type="ARBA" id="ARBA00022825"/>
    </source>
</evidence>
<feature type="signal peptide" evidence="11">
    <location>
        <begin position="1"/>
        <end position="24"/>
    </location>
</feature>
<dbReference type="Proteomes" id="UP000325182">
    <property type="component" value="Unassembled WGS sequence"/>
</dbReference>
<dbReference type="PROSITE" id="PS00138">
    <property type="entry name" value="SUBTILASE_SER"/>
    <property type="match status" value="1"/>
</dbReference>
<dbReference type="PROSITE" id="PS00136">
    <property type="entry name" value="SUBTILASE_ASP"/>
    <property type="match status" value="1"/>
</dbReference>
<dbReference type="CDD" id="cd02133">
    <property type="entry name" value="PA_C5a_like"/>
    <property type="match status" value="1"/>
</dbReference>
<evidence type="ECO:0000256" key="9">
    <source>
        <dbReference type="PROSITE-ProRule" id="PRU01240"/>
    </source>
</evidence>
<dbReference type="Pfam" id="PF00082">
    <property type="entry name" value="Peptidase_S8"/>
    <property type="match status" value="1"/>
</dbReference>
<dbReference type="PROSITE" id="PS51892">
    <property type="entry name" value="SUBTILASE"/>
    <property type="match status" value="1"/>
</dbReference>
<dbReference type="InterPro" id="IPR015500">
    <property type="entry name" value="Peptidase_S8_subtilisin-rel"/>
</dbReference>
<feature type="chain" id="PRO_5023029976" evidence="11">
    <location>
        <begin position="25"/>
        <end position="734"/>
    </location>
</feature>
<comment type="similarity">
    <text evidence="1 9 10">Belongs to the peptidase S8 family.</text>
</comment>
<keyword evidence="2" id="KW-0134">Cell wall</keyword>
<dbReference type="GO" id="GO:0004252">
    <property type="term" value="F:serine-type endopeptidase activity"/>
    <property type="evidence" value="ECO:0007669"/>
    <property type="project" value="UniProtKB-UniRule"/>
</dbReference>
<dbReference type="SUPFAM" id="SSF52743">
    <property type="entry name" value="Subtilisin-like"/>
    <property type="match status" value="1"/>
</dbReference>
<dbReference type="PANTHER" id="PTHR43806">
    <property type="entry name" value="PEPTIDASE S8"/>
    <property type="match status" value="1"/>
</dbReference>
<comment type="caution">
    <text evidence="14">The sequence shown here is derived from an EMBL/GenBank/DDBJ whole genome shotgun (WGS) entry which is preliminary data.</text>
</comment>
<evidence type="ECO:0000313" key="14">
    <source>
        <dbReference type="EMBL" id="TYR97693.1"/>
    </source>
</evidence>
<dbReference type="RefSeq" id="WP_148954745.1">
    <property type="nucleotide sequence ID" value="NZ_VTEG01000017.1"/>
</dbReference>
<feature type="active site" description="Charge relay system" evidence="8 9">
    <location>
        <position position="146"/>
    </location>
</feature>
<dbReference type="Gene3D" id="3.50.30.30">
    <property type="match status" value="1"/>
</dbReference>
<dbReference type="SUPFAM" id="SSF52025">
    <property type="entry name" value="PA domain"/>
    <property type="match status" value="1"/>
</dbReference>
<evidence type="ECO:0000259" key="12">
    <source>
        <dbReference type="Pfam" id="PF00082"/>
    </source>
</evidence>
<evidence type="ECO:0000256" key="4">
    <source>
        <dbReference type="ARBA" id="ARBA00022670"/>
    </source>
</evidence>
<sequence>MRKFIALILISLLFLQLTTQPAAANSFKMPPLKQQPDHVETIIIETPQPVQSSTLQEELKSYPSIKLQHIFTEILTGYSIKGKQKEISEFLAAHPQSTQLTTTKAQTYTVKRDSTIPFVGAEKARGYFDSKGNRLTGEGVKVGIIDTGMDIHHRDLARNFKGGRDVVDGDKEPMETTAGEGYSTIHGTHVAGIIAANGTLQGMAPNADLFIYRALGPGGRGTTDQVLAAIEAAVKDKVDIINLSLGSEVNGPDLPLSKALDKVADKGILPVVASGNSGPGDWTIGTPATSAKSLAVGASTPPEDVPYLILKEEKIRLLSIDKTEKWRETRNTELFDGGLGTPEELKGGFGKIILIKRGTYTFEEKIENAQKAGAKGVLLYNNTKGLFAAMVTTEKDIPAAVISLEDGKKLLKIKSRASIILKNEQDRLAPFSSKGPVTVNWMIKPDVTAPGVDINSTIPDGYMSLQGTSMAAPHVSGAAAILKQAHPEWKGPELKAALMLSAKEIMDEEGIPYKVYEQGAGRIRVDKALQLDTFVFPSSISMGGLQDQRKNYLEKKLTIKNQGKETKTYSLQPAQSKDSLRWELPLSFDLKPGEEKSVTARAIIKKIPEKHVLLEGSLLLQEGSNQYSLPYLIAAGTPDYPRIMGFAAVPGDAPDTLRYEAYLPGGAEEFALALFDQETLQLLAILDQKQQAAGMIGNQVKLPSYIKGKSFYAVAFAKVRGDEDYQENLIEWYR</sequence>
<dbReference type="InterPro" id="IPR046450">
    <property type="entry name" value="PA_dom_sf"/>
</dbReference>
<reference evidence="14 15" key="1">
    <citation type="submission" date="2019-08" db="EMBL/GenBank/DDBJ databases">
        <title>Bacillus genomes from the desert of Cuatro Cienegas, Coahuila.</title>
        <authorList>
            <person name="Olmedo-Alvarez G."/>
        </authorList>
    </citation>
    <scope>NUCLEOTIDE SEQUENCE [LARGE SCALE GENOMIC DNA]</scope>
    <source>
        <strain evidence="14 15">CH128b_4D</strain>
    </source>
</reference>
<keyword evidence="6 9" id="KW-0378">Hydrolase</keyword>
<dbReference type="PROSITE" id="PS00137">
    <property type="entry name" value="SUBTILASE_HIS"/>
    <property type="match status" value="1"/>
</dbReference>
<accession>A0A5D4M8L0</accession>
<name>A0A5D4M8L0_9BACI</name>
<dbReference type="InterPro" id="IPR034213">
    <property type="entry name" value="S8_Vpr-like"/>
</dbReference>
<evidence type="ECO:0000256" key="2">
    <source>
        <dbReference type="ARBA" id="ARBA00022512"/>
    </source>
</evidence>
<dbReference type="CDD" id="cd07474">
    <property type="entry name" value="Peptidases_S8_subtilisin_Vpr-like"/>
    <property type="match status" value="1"/>
</dbReference>
<feature type="domain" description="Peptidase S8/S53" evidence="12">
    <location>
        <begin position="137"/>
        <end position="504"/>
    </location>
</feature>
<dbReference type="InterPro" id="IPR036852">
    <property type="entry name" value="Peptidase_S8/S53_dom_sf"/>
</dbReference>
<feature type="active site" description="Charge relay system" evidence="8 9">
    <location>
        <position position="469"/>
    </location>
</feature>
<dbReference type="InterPro" id="IPR000209">
    <property type="entry name" value="Peptidase_S8/S53_dom"/>
</dbReference>